<evidence type="ECO:0000259" key="5">
    <source>
        <dbReference type="PROSITE" id="PS51192"/>
    </source>
</evidence>
<keyword evidence="3" id="KW-0347">Helicase</keyword>
<dbReference type="GO" id="GO:0005524">
    <property type="term" value="F:ATP binding"/>
    <property type="evidence" value="ECO:0007669"/>
    <property type="project" value="UniProtKB-KW"/>
</dbReference>
<evidence type="ECO:0000256" key="2">
    <source>
        <dbReference type="ARBA" id="ARBA00022801"/>
    </source>
</evidence>
<keyword evidence="4" id="KW-0067">ATP-binding</keyword>
<comment type="caution">
    <text evidence="7">The sequence shown here is derived from an EMBL/GenBank/DDBJ whole genome shotgun (WGS) entry which is preliminary data.</text>
</comment>
<dbReference type="PANTHER" id="PTHR11274:SF0">
    <property type="entry name" value="GENERAL TRANSCRIPTION AND DNA REPAIR FACTOR IIH HELICASE SUBUNIT XPB"/>
    <property type="match status" value="1"/>
</dbReference>
<feature type="domain" description="Helicase ATP-binding" evidence="5">
    <location>
        <begin position="1"/>
        <end position="150"/>
    </location>
</feature>
<dbReference type="PANTHER" id="PTHR11274">
    <property type="entry name" value="RAD25/XP-B DNA REPAIR HELICASE"/>
    <property type="match status" value="1"/>
</dbReference>
<organism evidence="7 8">
    <name type="scientific">Pseudomonas fluorescens</name>
    <dbReference type="NCBI Taxonomy" id="294"/>
    <lineage>
        <taxon>Bacteria</taxon>
        <taxon>Pseudomonadati</taxon>
        <taxon>Pseudomonadota</taxon>
        <taxon>Gammaproteobacteria</taxon>
        <taxon>Pseudomonadales</taxon>
        <taxon>Pseudomonadaceae</taxon>
        <taxon>Pseudomonas</taxon>
    </lineage>
</organism>
<evidence type="ECO:0000256" key="1">
    <source>
        <dbReference type="ARBA" id="ARBA00022741"/>
    </source>
</evidence>
<evidence type="ECO:0000256" key="4">
    <source>
        <dbReference type="ARBA" id="ARBA00022840"/>
    </source>
</evidence>
<dbReference type="SUPFAM" id="SSF52540">
    <property type="entry name" value="P-loop containing nucleoside triphosphate hydrolases"/>
    <property type="match status" value="1"/>
</dbReference>
<feature type="domain" description="Helicase C-terminal" evidence="6">
    <location>
        <begin position="232"/>
        <end position="388"/>
    </location>
</feature>
<dbReference type="InterPro" id="IPR050615">
    <property type="entry name" value="ATP-dep_DNA_Helicase"/>
</dbReference>
<sequence>MATGSGKTRTALNIINQLSNEGLIEIVIVAAFGTDLLDQWYGELLKQTNLRIYRAYAQHRESLAFINDLNNSVLLISLDNLDKVLTKLDEAKIAQGLLVCDEVHRLGSTALVKKLAGRLIKFHYRLGLSATPDRTYDQVGNEFIQKEIGPTIFRFGLREAIERGVLCEMDYIELRYFLSPLDRADIRAIIRSHYAKIKSGQAEPIETLYRNISRIRKLTKEKIQPFREFVSKNPDILKRCIIFVETAEYGALVQKILMEYSTDYHTYYQDDDRKNLQLFADGSLKCLVTCHRISEGIDIHSVNNIVLFSSSRARLETIQRLGRCLRIDPNNTLKKARVIDFIEPSLSEEENQEDGYLNADEERREWFLSLAQIKTSDLASDSLQVKAV</sequence>
<accession>A0A423M8I6</accession>
<proteinExistence type="predicted"/>
<evidence type="ECO:0000256" key="3">
    <source>
        <dbReference type="ARBA" id="ARBA00022806"/>
    </source>
</evidence>
<keyword evidence="1" id="KW-0547">Nucleotide-binding</keyword>
<dbReference type="AlphaFoldDB" id="A0A423M8I6"/>
<dbReference type="InterPro" id="IPR027417">
    <property type="entry name" value="P-loop_NTPase"/>
</dbReference>
<dbReference type="Gene3D" id="3.40.50.300">
    <property type="entry name" value="P-loop containing nucleotide triphosphate hydrolases"/>
    <property type="match status" value="2"/>
</dbReference>
<dbReference type="GO" id="GO:0016787">
    <property type="term" value="F:hydrolase activity"/>
    <property type="evidence" value="ECO:0007669"/>
    <property type="project" value="UniProtKB-KW"/>
</dbReference>
<dbReference type="Pfam" id="PF00271">
    <property type="entry name" value="Helicase_C"/>
    <property type="match status" value="1"/>
</dbReference>
<dbReference type="EMBL" id="MOBX01000014">
    <property type="protein sequence ID" value="RON79118.1"/>
    <property type="molecule type" value="Genomic_DNA"/>
</dbReference>
<dbReference type="GO" id="GO:0003677">
    <property type="term" value="F:DNA binding"/>
    <property type="evidence" value="ECO:0007669"/>
    <property type="project" value="InterPro"/>
</dbReference>
<dbReference type="PROSITE" id="PS51192">
    <property type="entry name" value="HELICASE_ATP_BIND_1"/>
    <property type="match status" value="1"/>
</dbReference>
<evidence type="ECO:0000259" key="6">
    <source>
        <dbReference type="PROSITE" id="PS51194"/>
    </source>
</evidence>
<dbReference type="PROSITE" id="PS51194">
    <property type="entry name" value="HELICASE_CTER"/>
    <property type="match status" value="1"/>
</dbReference>
<evidence type="ECO:0000313" key="8">
    <source>
        <dbReference type="Proteomes" id="UP000285378"/>
    </source>
</evidence>
<dbReference type="InterPro" id="IPR001650">
    <property type="entry name" value="Helicase_C-like"/>
</dbReference>
<dbReference type="GO" id="GO:0004386">
    <property type="term" value="F:helicase activity"/>
    <property type="evidence" value="ECO:0007669"/>
    <property type="project" value="UniProtKB-KW"/>
</dbReference>
<evidence type="ECO:0000313" key="7">
    <source>
        <dbReference type="EMBL" id="RON79118.1"/>
    </source>
</evidence>
<dbReference type="SMART" id="SM00490">
    <property type="entry name" value="HELICc"/>
    <property type="match status" value="1"/>
</dbReference>
<gene>
    <name evidence="7" type="ORF">BK670_16520</name>
</gene>
<keyword evidence="2" id="KW-0378">Hydrolase</keyword>
<dbReference type="Pfam" id="PF04851">
    <property type="entry name" value="ResIII"/>
    <property type="match status" value="1"/>
</dbReference>
<dbReference type="InterPro" id="IPR006935">
    <property type="entry name" value="Helicase/UvrB_N"/>
</dbReference>
<protein>
    <submittedName>
        <fullName evidence="7">Uncharacterized protein</fullName>
    </submittedName>
</protein>
<reference evidence="7 8" key="1">
    <citation type="submission" date="2016-10" db="EMBL/GenBank/DDBJ databases">
        <title>Comparative genome analysis of multiple Pseudomonas spp. focuses on biocontrol and plant growth promoting traits.</title>
        <authorList>
            <person name="Tao X.-Y."/>
            <person name="Taylor C.G."/>
        </authorList>
    </citation>
    <scope>NUCLEOTIDE SEQUENCE [LARGE SCALE GENOMIC DNA]</scope>
    <source>
        <strain evidence="7 8">28B5</strain>
    </source>
</reference>
<dbReference type="Proteomes" id="UP000285378">
    <property type="component" value="Unassembled WGS sequence"/>
</dbReference>
<name>A0A423M8I6_PSEFL</name>
<dbReference type="InterPro" id="IPR014001">
    <property type="entry name" value="Helicase_ATP-bd"/>
</dbReference>